<dbReference type="PANTHER" id="PTHR47456:SF1">
    <property type="entry name" value="PHD-TYPE DOMAIN-CONTAINING PROTEIN"/>
    <property type="match status" value="1"/>
</dbReference>
<feature type="domain" description="SWIM-type" evidence="3">
    <location>
        <begin position="303"/>
        <end position="338"/>
    </location>
</feature>
<accession>A0A9Q1HIA7</accession>
<keyword evidence="1" id="KW-0863">Zinc-finger</keyword>
<dbReference type="PROSITE" id="PS50966">
    <property type="entry name" value="ZF_SWIM"/>
    <property type="match status" value="1"/>
</dbReference>
<feature type="coiled-coil region" evidence="2">
    <location>
        <begin position="432"/>
        <end position="459"/>
    </location>
</feature>
<keyword evidence="5" id="KW-1185">Reference proteome</keyword>
<dbReference type="EMBL" id="JAIZAY010000003">
    <property type="protein sequence ID" value="KAJ8045946.1"/>
    <property type="molecule type" value="Genomic_DNA"/>
</dbReference>
<dbReference type="AlphaFoldDB" id="A0A9Q1HIA7"/>
<gene>
    <name evidence="4" type="ORF">HOLleu_09068</name>
</gene>
<comment type="caution">
    <text evidence="4">The sequence shown here is derived from an EMBL/GenBank/DDBJ whole genome shotgun (WGS) entry which is preliminary data.</text>
</comment>
<evidence type="ECO:0000259" key="3">
    <source>
        <dbReference type="PROSITE" id="PS50966"/>
    </source>
</evidence>
<dbReference type="Proteomes" id="UP001152320">
    <property type="component" value="Chromosome 3"/>
</dbReference>
<dbReference type="GO" id="GO:0003700">
    <property type="term" value="F:DNA-binding transcription factor activity"/>
    <property type="evidence" value="ECO:0007669"/>
    <property type="project" value="InterPro"/>
</dbReference>
<keyword evidence="2" id="KW-0175">Coiled coil</keyword>
<evidence type="ECO:0000256" key="1">
    <source>
        <dbReference type="PROSITE-ProRule" id="PRU00325"/>
    </source>
</evidence>
<dbReference type="GO" id="GO:0008270">
    <property type="term" value="F:zinc ion binding"/>
    <property type="evidence" value="ECO:0007669"/>
    <property type="project" value="UniProtKB-KW"/>
</dbReference>
<dbReference type="PANTHER" id="PTHR47456">
    <property type="entry name" value="PHD-TYPE DOMAIN-CONTAINING PROTEIN"/>
    <property type="match status" value="1"/>
</dbReference>
<organism evidence="4 5">
    <name type="scientific">Holothuria leucospilota</name>
    <name type="common">Black long sea cucumber</name>
    <name type="synonym">Mertensiothuria leucospilota</name>
    <dbReference type="NCBI Taxonomy" id="206669"/>
    <lineage>
        <taxon>Eukaryota</taxon>
        <taxon>Metazoa</taxon>
        <taxon>Echinodermata</taxon>
        <taxon>Eleutherozoa</taxon>
        <taxon>Echinozoa</taxon>
        <taxon>Holothuroidea</taxon>
        <taxon>Aspidochirotacea</taxon>
        <taxon>Aspidochirotida</taxon>
        <taxon>Holothuriidae</taxon>
        <taxon>Holothuria</taxon>
    </lineage>
</organism>
<dbReference type="InterPro" id="IPR007527">
    <property type="entry name" value="Znf_SWIM"/>
</dbReference>
<evidence type="ECO:0000313" key="5">
    <source>
        <dbReference type="Proteomes" id="UP001152320"/>
    </source>
</evidence>
<dbReference type="InterPro" id="IPR029309">
    <property type="entry name" value="CaRF"/>
</dbReference>
<keyword evidence="1" id="KW-0862">Zinc</keyword>
<name>A0A9Q1HIA7_HOLLE</name>
<dbReference type="OrthoDB" id="8907856at2759"/>
<reference evidence="4" key="1">
    <citation type="submission" date="2021-10" db="EMBL/GenBank/DDBJ databases">
        <title>Tropical sea cucumber genome reveals ecological adaptation and Cuvierian tubules defense mechanism.</title>
        <authorList>
            <person name="Chen T."/>
        </authorList>
    </citation>
    <scope>NUCLEOTIDE SEQUENCE</scope>
    <source>
        <strain evidence="4">Nanhai2018</strain>
        <tissue evidence="4">Muscle</tissue>
    </source>
</reference>
<sequence length="460" mass="53394">MLGYFKKTLQAGRFGYVHTNGEAESAKELFEKSTSSRFVVLKSNGNFGKKRRYDGSQVVQWDRQHRELVPFIHIGNKIYECHRGKDWKAKMKLERKKARIKETMDNPDAKKMRFHKGTKKAGCTARIVMREVMKFPTYEIDSDTAYKRKVTSSRLKQALKNDPSIGERRIYIQFPRSCDHHGHDLDDSDRDNLILDPRIVARIHELKVNSQVQTIAEMKFLLKEFVTDVLCKDEPLPHKKDRRFFPTVSDIRKVLQKTEKMVNTKSALVIHCKENIPDLHIRIIDETHGKFEVWNKSCPEKVYIVDFCSDGQPSCSCSDWMGSKQPCEHFRAVFHQTSWDLEKLPEEFRGPVLQSSGNEYFVATLTMDPPSETNDLHKNGDDEMVETVIEEIDSSLSDLEDNYETISGGDSLETLRLKCRDQLKRIEDLTHLVKDEAELSQLLKTLHESKRNLEELAEKN</sequence>
<evidence type="ECO:0000256" key="2">
    <source>
        <dbReference type="SAM" id="Coils"/>
    </source>
</evidence>
<keyword evidence="1" id="KW-0479">Metal-binding</keyword>
<dbReference type="Pfam" id="PF04434">
    <property type="entry name" value="SWIM"/>
    <property type="match status" value="1"/>
</dbReference>
<dbReference type="Pfam" id="PF15299">
    <property type="entry name" value="ALS2CR8"/>
    <property type="match status" value="1"/>
</dbReference>
<proteinExistence type="predicted"/>
<evidence type="ECO:0000313" key="4">
    <source>
        <dbReference type="EMBL" id="KAJ8045946.1"/>
    </source>
</evidence>
<protein>
    <submittedName>
        <fullName evidence="4">Calcium-responsive transcription factor</fullName>
    </submittedName>
</protein>